<evidence type="ECO:0000313" key="2">
    <source>
        <dbReference type="EMBL" id="KDE96977.1"/>
    </source>
</evidence>
<dbReference type="InterPro" id="IPR011051">
    <property type="entry name" value="RmlC_Cupin_sf"/>
</dbReference>
<dbReference type="Gene3D" id="2.60.120.10">
    <property type="entry name" value="Jelly Rolls"/>
    <property type="match status" value="1"/>
</dbReference>
<gene>
    <name evidence="2" type="ORF">Y900_027115</name>
</gene>
<protein>
    <submittedName>
        <fullName evidence="2">Cupin</fullName>
    </submittedName>
</protein>
<dbReference type="EMBL" id="JALN02000002">
    <property type="protein sequence ID" value="KDE96977.1"/>
    <property type="molecule type" value="Genomic_DNA"/>
</dbReference>
<dbReference type="OrthoDB" id="9791637at2"/>
<comment type="caution">
    <text evidence="2">The sequence shown here is derived from an EMBL/GenBank/DDBJ whole genome shotgun (WGS) entry which is preliminary data.</text>
</comment>
<evidence type="ECO:0000313" key="3">
    <source>
        <dbReference type="Proteomes" id="UP000022835"/>
    </source>
</evidence>
<accession>A0A064CDZ6</accession>
<organism evidence="2 3">
    <name type="scientific">Mycolicibacterium aromaticivorans JS19b1 = JCM 16368</name>
    <dbReference type="NCBI Taxonomy" id="1440774"/>
    <lineage>
        <taxon>Bacteria</taxon>
        <taxon>Bacillati</taxon>
        <taxon>Actinomycetota</taxon>
        <taxon>Actinomycetes</taxon>
        <taxon>Mycobacteriales</taxon>
        <taxon>Mycobacteriaceae</taxon>
        <taxon>Mycolicibacterium</taxon>
    </lineage>
</organism>
<dbReference type="InterPro" id="IPR014710">
    <property type="entry name" value="RmlC-like_jellyroll"/>
</dbReference>
<dbReference type="PANTHER" id="PTHR36440">
    <property type="entry name" value="PUTATIVE (AFU_ORTHOLOGUE AFUA_8G07350)-RELATED"/>
    <property type="match status" value="1"/>
</dbReference>
<feature type="domain" description="Cupin type-2" evidence="1">
    <location>
        <begin position="40"/>
        <end position="97"/>
    </location>
</feature>
<evidence type="ECO:0000259" key="1">
    <source>
        <dbReference type="Pfam" id="PF07883"/>
    </source>
</evidence>
<dbReference type="Pfam" id="PF07883">
    <property type="entry name" value="Cupin_2"/>
    <property type="match status" value="1"/>
</dbReference>
<sequence>MSTFLEPQRCADDVTALKVMTEEMRPLLIGDGYQMFEVRAPESSGPPPHQHPWDESYVVLEGVLWVSRGGEEATLQVGEAIRVPAGVVHAYRVLSDGARWITTSSCPGGALDFFSDVDAASNGPGDVRALIEAAKRNRVEFADPALQ</sequence>
<dbReference type="eggNOG" id="COG0662">
    <property type="taxonomic scope" value="Bacteria"/>
</dbReference>
<dbReference type="RefSeq" id="WP_036348116.1">
    <property type="nucleotide sequence ID" value="NZ_JALN02000002.1"/>
</dbReference>
<dbReference type="AlphaFoldDB" id="A0A064CDZ6"/>
<dbReference type="PANTHER" id="PTHR36440:SF1">
    <property type="entry name" value="PUTATIVE (AFU_ORTHOLOGUE AFUA_8G07350)-RELATED"/>
    <property type="match status" value="1"/>
</dbReference>
<keyword evidence="3" id="KW-1185">Reference proteome</keyword>
<dbReference type="InterPro" id="IPR013096">
    <property type="entry name" value="Cupin_2"/>
</dbReference>
<dbReference type="Proteomes" id="UP000022835">
    <property type="component" value="Unassembled WGS sequence"/>
</dbReference>
<dbReference type="SUPFAM" id="SSF51182">
    <property type="entry name" value="RmlC-like cupins"/>
    <property type="match status" value="1"/>
</dbReference>
<proteinExistence type="predicted"/>
<reference evidence="2" key="1">
    <citation type="submission" date="2014-05" db="EMBL/GenBank/DDBJ databases">
        <title>Genome sequence of Mycobacterium aromaticivorans strain JS19b1T (= DSM 45407T).</title>
        <authorList>
            <person name="Kwak Y."/>
            <person name="Park G.-S."/>
            <person name="Li Q.X."/>
            <person name="Lee S.-E."/>
            <person name="Shin J.-H."/>
        </authorList>
    </citation>
    <scope>NUCLEOTIDE SEQUENCE [LARGE SCALE GENOMIC DNA]</scope>
    <source>
        <strain evidence="2">JS19b1</strain>
    </source>
</reference>
<dbReference type="InterPro" id="IPR053146">
    <property type="entry name" value="QDO-like"/>
</dbReference>
<dbReference type="STRING" id="1440774.Y900_027115"/>
<name>A0A064CDZ6_9MYCO</name>